<gene>
    <name evidence="1" type="ORF">K7J14_10385</name>
</gene>
<sequence length="79" mass="9328">MNNMSEVVVWTEEYMALVNAEFSHLLPVQRRILERSRELIMNNAAAHLAEVAPLEFISMLPESDRYFFPILEPWWAHLI</sequence>
<dbReference type="EMBL" id="JAINWA010000003">
    <property type="protein sequence ID" value="MCD1655106.1"/>
    <property type="molecule type" value="Genomic_DNA"/>
</dbReference>
<keyword evidence="2" id="KW-1185">Reference proteome</keyword>
<name>A0AAE3JJ78_9SPIR</name>
<evidence type="ECO:0000313" key="1">
    <source>
        <dbReference type="EMBL" id="MCD1655106.1"/>
    </source>
</evidence>
<dbReference type="RefSeq" id="WP_230755913.1">
    <property type="nucleotide sequence ID" value="NZ_JAINWA010000003.1"/>
</dbReference>
<protein>
    <submittedName>
        <fullName evidence="1">Uncharacterized protein</fullName>
    </submittedName>
</protein>
<dbReference type="Proteomes" id="UP001198163">
    <property type="component" value="Unassembled WGS sequence"/>
</dbReference>
<evidence type="ECO:0000313" key="2">
    <source>
        <dbReference type="Proteomes" id="UP001198163"/>
    </source>
</evidence>
<comment type="caution">
    <text evidence="1">The sequence shown here is derived from an EMBL/GenBank/DDBJ whole genome shotgun (WGS) entry which is preliminary data.</text>
</comment>
<dbReference type="AlphaFoldDB" id="A0AAE3JJ78"/>
<organism evidence="1 2">
    <name type="scientific">Teretinema zuelzerae</name>
    <dbReference type="NCBI Taxonomy" id="156"/>
    <lineage>
        <taxon>Bacteria</taxon>
        <taxon>Pseudomonadati</taxon>
        <taxon>Spirochaetota</taxon>
        <taxon>Spirochaetia</taxon>
        <taxon>Spirochaetales</taxon>
        <taxon>Treponemataceae</taxon>
        <taxon>Teretinema</taxon>
    </lineage>
</organism>
<reference evidence="1" key="1">
    <citation type="submission" date="2021-08" db="EMBL/GenBank/DDBJ databases">
        <title>Comparative analyses of Brucepasteria parasyntrophica and Teretinema zuelzerae.</title>
        <authorList>
            <person name="Song Y."/>
            <person name="Brune A."/>
        </authorList>
    </citation>
    <scope>NUCLEOTIDE SEQUENCE</scope>
    <source>
        <strain evidence="1">DSM 1903</strain>
    </source>
</reference>
<accession>A0AAE3JJ78</accession>
<proteinExistence type="predicted"/>